<reference evidence="8 9" key="1">
    <citation type="journal article" date="2009" name="Stand. Genomic Sci.">
        <title>Complete genome sequence of Thermanaerovibrio acidaminovorans type strain (Su883).</title>
        <authorList>
            <person name="Chovatia M."/>
            <person name="Sikorski J."/>
            <person name="Schroder M."/>
            <person name="Lapidus A."/>
            <person name="Nolan M."/>
            <person name="Tice H."/>
            <person name="Glavina Del Rio T."/>
            <person name="Copeland A."/>
            <person name="Cheng J.F."/>
            <person name="Lucas S."/>
            <person name="Chen F."/>
            <person name="Bruce D."/>
            <person name="Goodwin L."/>
            <person name="Pitluck S."/>
            <person name="Ivanova N."/>
            <person name="Mavromatis K."/>
            <person name="Ovchinnikova G."/>
            <person name="Pati A."/>
            <person name="Chen A."/>
            <person name="Palaniappan K."/>
            <person name="Land M."/>
            <person name="Hauser L."/>
            <person name="Chang Y.J."/>
            <person name="Jeffries C.D."/>
            <person name="Chain P."/>
            <person name="Saunders E."/>
            <person name="Detter J.C."/>
            <person name="Brettin T."/>
            <person name="Rohde M."/>
            <person name="Goker M."/>
            <person name="Spring S."/>
            <person name="Bristow J."/>
            <person name="Markowitz V."/>
            <person name="Hugenholtz P."/>
            <person name="Kyrpides N.C."/>
            <person name="Klenk H.P."/>
            <person name="Eisen J.A."/>
        </authorList>
    </citation>
    <scope>NUCLEOTIDE SEQUENCE [LARGE SCALE GENOMIC DNA]</scope>
    <source>
        <strain evidence="9">ATCC 49978 / DSM 6589 / Su883</strain>
    </source>
</reference>
<evidence type="ECO:0000313" key="8">
    <source>
        <dbReference type="EMBL" id="ACZ19079.1"/>
    </source>
</evidence>
<dbReference type="Proteomes" id="UP000002030">
    <property type="component" value="Chromosome"/>
</dbReference>
<comment type="catalytic activity">
    <reaction evidence="5 6">
        <text>cytidine(34) in tRNA(Ile2) + L-lysine + ATP = lysidine(34) in tRNA(Ile2) + AMP + diphosphate + H(+)</text>
        <dbReference type="Rhea" id="RHEA:43744"/>
        <dbReference type="Rhea" id="RHEA-COMP:10625"/>
        <dbReference type="Rhea" id="RHEA-COMP:10670"/>
        <dbReference type="ChEBI" id="CHEBI:15378"/>
        <dbReference type="ChEBI" id="CHEBI:30616"/>
        <dbReference type="ChEBI" id="CHEBI:32551"/>
        <dbReference type="ChEBI" id="CHEBI:33019"/>
        <dbReference type="ChEBI" id="CHEBI:82748"/>
        <dbReference type="ChEBI" id="CHEBI:83665"/>
        <dbReference type="ChEBI" id="CHEBI:456215"/>
        <dbReference type="EC" id="6.3.4.19"/>
    </reaction>
</comment>
<keyword evidence="1 6" id="KW-0436">Ligase</keyword>
<dbReference type="AlphaFoldDB" id="D1B9X6"/>
<dbReference type="PATRIC" id="fig|525903.6.peg.847"/>
<evidence type="ECO:0000256" key="6">
    <source>
        <dbReference type="HAMAP-Rule" id="MF_01161"/>
    </source>
</evidence>
<dbReference type="InterPro" id="IPR011063">
    <property type="entry name" value="TilS/TtcA_N"/>
</dbReference>
<protein>
    <recommendedName>
        <fullName evidence="6">tRNA(Ile)-lysidine synthase</fullName>
        <ecNumber evidence="6">6.3.4.19</ecNumber>
    </recommendedName>
    <alternativeName>
        <fullName evidence="6">tRNA(Ile)-2-lysyl-cytidine synthase</fullName>
    </alternativeName>
    <alternativeName>
        <fullName evidence="6">tRNA(Ile)-lysidine synthetase</fullName>
    </alternativeName>
</protein>
<dbReference type="SUPFAM" id="SSF52402">
    <property type="entry name" value="Adenine nucleotide alpha hydrolases-like"/>
    <property type="match status" value="1"/>
</dbReference>
<evidence type="ECO:0000256" key="5">
    <source>
        <dbReference type="ARBA" id="ARBA00048539"/>
    </source>
</evidence>
<dbReference type="OrthoDB" id="9807403at2"/>
<comment type="subcellular location">
    <subcellularLocation>
        <location evidence="6">Cytoplasm</location>
    </subcellularLocation>
</comment>
<evidence type="ECO:0000256" key="3">
    <source>
        <dbReference type="ARBA" id="ARBA00022741"/>
    </source>
</evidence>
<dbReference type="PANTHER" id="PTHR43033:SF1">
    <property type="entry name" value="TRNA(ILE)-LYSIDINE SYNTHASE-RELATED"/>
    <property type="match status" value="1"/>
</dbReference>
<comment type="function">
    <text evidence="6">Ligates lysine onto the cytidine present at position 34 of the AUA codon-specific tRNA(Ile) that contains the anticodon CAU, in an ATP-dependent manner. Cytidine is converted to lysidine, thus changing the amino acid specificity of the tRNA from methionine to isoleucine.</text>
</comment>
<name>D1B9X6_THEAS</name>
<dbReference type="Gene3D" id="3.40.50.620">
    <property type="entry name" value="HUPs"/>
    <property type="match status" value="1"/>
</dbReference>
<dbReference type="EnsemblBacteria" id="ACZ19079">
    <property type="protein sequence ID" value="ACZ19079"/>
    <property type="gene ID" value="Taci_0846"/>
</dbReference>
<dbReference type="HAMAP" id="MF_01161">
    <property type="entry name" value="tRNA_Ile_lys_synt"/>
    <property type="match status" value="1"/>
</dbReference>
<dbReference type="CDD" id="cd01992">
    <property type="entry name" value="TilS_N"/>
    <property type="match status" value="1"/>
</dbReference>
<keyword evidence="6" id="KW-0963">Cytoplasm</keyword>
<dbReference type="InterPro" id="IPR012094">
    <property type="entry name" value="tRNA_Ile_lys_synt"/>
</dbReference>
<dbReference type="InterPro" id="IPR012795">
    <property type="entry name" value="tRNA_Ile_lys_synt_N"/>
</dbReference>
<dbReference type="HOGENOM" id="CLU_018869_0_1_0"/>
<accession>D1B9X6</accession>
<dbReference type="InterPro" id="IPR014729">
    <property type="entry name" value="Rossmann-like_a/b/a_fold"/>
</dbReference>
<evidence type="ECO:0000256" key="1">
    <source>
        <dbReference type="ARBA" id="ARBA00022598"/>
    </source>
</evidence>
<evidence type="ECO:0000256" key="2">
    <source>
        <dbReference type="ARBA" id="ARBA00022694"/>
    </source>
</evidence>
<dbReference type="RefSeq" id="WP_012869594.1">
    <property type="nucleotide sequence ID" value="NC_013522.1"/>
</dbReference>
<evidence type="ECO:0000259" key="7">
    <source>
        <dbReference type="Pfam" id="PF01171"/>
    </source>
</evidence>
<dbReference type="STRING" id="525903.Taci_0846"/>
<keyword evidence="4 6" id="KW-0067">ATP-binding</keyword>
<keyword evidence="3 6" id="KW-0547">Nucleotide-binding</keyword>
<dbReference type="PANTHER" id="PTHR43033">
    <property type="entry name" value="TRNA(ILE)-LYSIDINE SYNTHASE-RELATED"/>
    <property type="match status" value="1"/>
</dbReference>
<dbReference type="eggNOG" id="COG0037">
    <property type="taxonomic scope" value="Bacteria"/>
</dbReference>
<feature type="binding site" evidence="6">
    <location>
        <begin position="38"/>
        <end position="43"/>
    </location>
    <ligand>
        <name>ATP</name>
        <dbReference type="ChEBI" id="CHEBI:30616"/>
    </ligand>
</feature>
<comment type="domain">
    <text evidence="6">The N-terminal region contains the highly conserved SGGXDS motif, predicted to be a P-loop motif involved in ATP binding.</text>
</comment>
<sequence length="469" mass="52756">MDFNPFLEGLSAPLKDRLTWAGKTQGWWTSPKMVVAVSGGGDSVALALLLKRFWPGEQVWGHVDHGIRETSGRDADFVSALAESWGIRCHVGRFHVPTDRIKGESMEMAARRVRHAFLEDLASRLGAGFIATAHTVDDQAETVMLNLLRGTGLWGLAGIPQRRGPWVRPVIAMRRWELRRYLEESSVSWVEDETNLCCDYRRNQVRLELIPQVERAFNPRFSERLFFLSLESAARRRQVEERRGAILPWLKRRLHPAPVCWDRKRASAVRGDDLLEALRAQGEELGLPSLDRIRIQEMVRKIRDKGPFRCPWKGGWWVVGDRAVVAFLREPLEVMDRWQVDLAPLVSGRVERVFVPWGDWDVTFKMGAFDAQSLVTMGHRGFPLMLDPSSPRAILESAGEDAPLVPGPLRGLIPKALTSLGTFAPGLESHCPPGRCVIIAKVFLKPTSRGDTCEVRDRFHPGSGGSDKG</sequence>
<evidence type="ECO:0000256" key="4">
    <source>
        <dbReference type="ARBA" id="ARBA00022840"/>
    </source>
</evidence>
<dbReference type="GO" id="GO:0006400">
    <property type="term" value="P:tRNA modification"/>
    <property type="evidence" value="ECO:0007669"/>
    <property type="project" value="UniProtKB-UniRule"/>
</dbReference>
<keyword evidence="2 6" id="KW-0819">tRNA processing</keyword>
<dbReference type="GO" id="GO:0005737">
    <property type="term" value="C:cytoplasm"/>
    <property type="evidence" value="ECO:0007669"/>
    <property type="project" value="UniProtKB-SubCell"/>
</dbReference>
<dbReference type="Pfam" id="PF01171">
    <property type="entry name" value="ATP_bind_3"/>
    <property type="match status" value="1"/>
</dbReference>
<dbReference type="EMBL" id="CP001818">
    <property type="protein sequence ID" value="ACZ19079.1"/>
    <property type="molecule type" value="Genomic_DNA"/>
</dbReference>
<organism evidence="8 9">
    <name type="scientific">Thermanaerovibrio acidaminovorans (strain ATCC 49978 / DSM 6589 / Su883)</name>
    <name type="common">Selenomonas acidaminovorans</name>
    <dbReference type="NCBI Taxonomy" id="525903"/>
    <lineage>
        <taxon>Bacteria</taxon>
        <taxon>Thermotogati</taxon>
        <taxon>Synergistota</taxon>
        <taxon>Synergistia</taxon>
        <taxon>Synergistales</taxon>
        <taxon>Synergistaceae</taxon>
        <taxon>Thermanaerovibrio</taxon>
    </lineage>
</organism>
<keyword evidence="9" id="KW-1185">Reference proteome</keyword>
<dbReference type="GO" id="GO:0032267">
    <property type="term" value="F:tRNA(Ile)-lysidine synthase activity"/>
    <property type="evidence" value="ECO:0007669"/>
    <property type="project" value="UniProtKB-EC"/>
</dbReference>
<dbReference type="KEGG" id="tai:Taci_0846"/>
<dbReference type="EC" id="6.3.4.19" evidence="6"/>
<comment type="similarity">
    <text evidence="6">Belongs to the tRNA(Ile)-lysidine synthase family.</text>
</comment>
<feature type="domain" description="tRNA(Ile)-lysidine/2-thiocytidine synthase N-terminal" evidence="7">
    <location>
        <begin position="32"/>
        <end position="207"/>
    </location>
</feature>
<dbReference type="GO" id="GO:0005524">
    <property type="term" value="F:ATP binding"/>
    <property type="evidence" value="ECO:0007669"/>
    <property type="project" value="UniProtKB-UniRule"/>
</dbReference>
<evidence type="ECO:0000313" key="9">
    <source>
        <dbReference type="Proteomes" id="UP000002030"/>
    </source>
</evidence>
<gene>
    <name evidence="6" type="primary">tilS</name>
    <name evidence="8" type="ordered locus">Taci_0846</name>
</gene>
<dbReference type="NCBIfam" id="TIGR02432">
    <property type="entry name" value="lysidine_TilS_N"/>
    <property type="match status" value="1"/>
</dbReference>
<proteinExistence type="inferred from homology"/>